<feature type="compositionally biased region" description="Basic residues" evidence="1">
    <location>
        <begin position="214"/>
        <end position="227"/>
    </location>
</feature>
<organism evidence="2 3">
    <name type="scientific">Pisolithus tinctorius Marx 270</name>
    <dbReference type="NCBI Taxonomy" id="870435"/>
    <lineage>
        <taxon>Eukaryota</taxon>
        <taxon>Fungi</taxon>
        <taxon>Dikarya</taxon>
        <taxon>Basidiomycota</taxon>
        <taxon>Agaricomycotina</taxon>
        <taxon>Agaricomycetes</taxon>
        <taxon>Agaricomycetidae</taxon>
        <taxon>Boletales</taxon>
        <taxon>Sclerodermatineae</taxon>
        <taxon>Pisolithaceae</taxon>
        <taxon>Pisolithus</taxon>
    </lineage>
</organism>
<keyword evidence="3" id="KW-1185">Reference proteome</keyword>
<dbReference type="InParanoid" id="A0A0C3JUT2"/>
<gene>
    <name evidence="2" type="ORF">M404DRAFT_699959</name>
</gene>
<feature type="compositionally biased region" description="Basic residues" evidence="1">
    <location>
        <begin position="175"/>
        <end position="187"/>
    </location>
</feature>
<proteinExistence type="predicted"/>
<dbReference type="OrthoDB" id="2683163at2759"/>
<reference evidence="3" key="2">
    <citation type="submission" date="2015-01" db="EMBL/GenBank/DDBJ databases">
        <title>Evolutionary Origins and Diversification of the Mycorrhizal Mutualists.</title>
        <authorList>
            <consortium name="DOE Joint Genome Institute"/>
            <consortium name="Mycorrhizal Genomics Consortium"/>
            <person name="Kohler A."/>
            <person name="Kuo A."/>
            <person name="Nagy L.G."/>
            <person name="Floudas D."/>
            <person name="Copeland A."/>
            <person name="Barry K.W."/>
            <person name="Cichocki N."/>
            <person name="Veneault-Fourrey C."/>
            <person name="LaButti K."/>
            <person name="Lindquist E.A."/>
            <person name="Lipzen A."/>
            <person name="Lundell T."/>
            <person name="Morin E."/>
            <person name="Murat C."/>
            <person name="Riley R."/>
            <person name="Ohm R."/>
            <person name="Sun H."/>
            <person name="Tunlid A."/>
            <person name="Henrissat B."/>
            <person name="Grigoriev I.V."/>
            <person name="Hibbett D.S."/>
            <person name="Martin F."/>
        </authorList>
    </citation>
    <scope>NUCLEOTIDE SEQUENCE [LARGE SCALE GENOMIC DNA]</scope>
    <source>
        <strain evidence="3">Marx 270</strain>
    </source>
</reference>
<protein>
    <submittedName>
        <fullName evidence="2">Uncharacterized protein</fullName>
    </submittedName>
</protein>
<feature type="compositionally biased region" description="Basic residues" evidence="1">
    <location>
        <begin position="155"/>
        <end position="168"/>
    </location>
</feature>
<sequence length="323" mass="36208">MCEGDVADRAGVCVCPSHVYTTECEARSRHESGWTAQPAQSNTKRVWVYIQLTGGEGLLSAPRPPCMSRYVFPSTAGSHSYSPYQHTVPPLYATSAPSAHSHSQSPYHSARRNSLSGHPAPYAYSASQGTHYSTPSHHAHNTATHLVVPGTSSSHRSRSRSRSSHGHGHPTSTHAHSRSHSQSRHAQPHVYTPSTAPVYLDASHHSTHRYPSTHSHHSHHSHAHSHSSHNYPSRQRTTSLGDRFRRFLGLDTPHHPQQQQHYANGNAGRRRHNSFSGYRDDSKLHRTNTTRSGPWFFGPTDNRRYIDEHGRDVDYLGRVIHRY</sequence>
<feature type="compositionally biased region" description="Polar residues" evidence="1">
    <location>
        <begin position="125"/>
        <end position="144"/>
    </location>
</feature>
<feature type="region of interest" description="Disordered" evidence="1">
    <location>
        <begin position="204"/>
        <end position="284"/>
    </location>
</feature>
<feature type="compositionally biased region" description="Low complexity" evidence="1">
    <location>
        <begin position="95"/>
        <end position="108"/>
    </location>
</feature>
<name>A0A0C3JUT2_PISTI</name>
<evidence type="ECO:0000313" key="3">
    <source>
        <dbReference type="Proteomes" id="UP000054217"/>
    </source>
</evidence>
<dbReference type="EMBL" id="KN831947">
    <property type="protein sequence ID" value="KIO12883.1"/>
    <property type="molecule type" value="Genomic_DNA"/>
</dbReference>
<accession>A0A0C3JUT2</accession>
<dbReference type="HOGENOM" id="CLU_860840_0_0_1"/>
<feature type="compositionally biased region" description="Polar residues" evidence="1">
    <location>
        <begin position="230"/>
        <end position="240"/>
    </location>
</feature>
<dbReference type="AlphaFoldDB" id="A0A0C3JUT2"/>
<evidence type="ECO:0000256" key="1">
    <source>
        <dbReference type="SAM" id="MobiDB-lite"/>
    </source>
</evidence>
<evidence type="ECO:0000313" key="2">
    <source>
        <dbReference type="EMBL" id="KIO12883.1"/>
    </source>
</evidence>
<feature type="region of interest" description="Disordered" evidence="1">
    <location>
        <begin position="92"/>
        <end position="189"/>
    </location>
</feature>
<reference evidence="2 3" key="1">
    <citation type="submission" date="2014-04" db="EMBL/GenBank/DDBJ databases">
        <authorList>
            <consortium name="DOE Joint Genome Institute"/>
            <person name="Kuo A."/>
            <person name="Kohler A."/>
            <person name="Costa M.D."/>
            <person name="Nagy L.G."/>
            <person name="Floudas D."/>
            <person name="Copeland A."/>
            <person name="Barry K.W."/>
            <person name="Cichocki N."/>
            <person name="Veneault-Fourrey C."/>
            <person name="LaButti K."/>
            <person name="Lindquist E.A."/>
            <person name="Lipzen A."/>
            <person name="Lundell T."/>
            <person name="Morin E."/>
            <person name="Murat C."/>
            <person name="Sun H."/>
            <person name="Tunlid A."/>
            <person name="Henrissat B."/>
            <person name="Grigoriev I.V."/>
            <person name="Hibbett D.S."/>
            <person name="Martin F."/>
            <person name="Nordberg H.P."/>
            <person name="Cantor M.N."/>
            <person name="Hua S.X."/>
        </authorList>
    </citation>
    <scope>NUCLEOTIDE SEQUENCE [LARGE SCALE GENOMIC DNA]</scope>
    <source>
        <strain evidence="2 3">Marx 270</strain>
    </source>
</reference>
<dbReference type="Proteomes" id="UP000054217">
    <property type="component" value="Unassembled WGS sequence"/>
</dbReference>